<dbReference type="Proteomes" id="UP000004982">
    <property type="component" value="Unassembled WGS sequence"/>
</dbReference>
<comment type="caution">
    <text evidence="2">The sequence shown here is derived from an EMBL/GenBank/DDBJ whole genome shotgun (WGS) entry which is preliminary data.</text>
</comment>
<proteinExistence type="predicted"/>
<evidence type="ECO:0000313" key="3">
    <source>
        <dbReference type="Proteomes" id="UP000004982"/>
    </source>
</evidence>
<dbReference type="AlphaFoldDB" id="A0AA36XK89"/>
<evidence type="ECO:0000256" key="1">
    <source>
        <dbReference type="SAM" id="Phobius"/>
    </source>
</evidence>
<protein>
    <submittedName>
        <fullName evidence="2">Uncharacterized protein</fullName>
    </submittedName>
</protein>
<evidence type="ECO:0000313" key="2">
    <source>
        <dbReference type="EMBL" id="EGQ76661.1"/>
    </source>
</evidence>
<organism evidence="2 3">
    <name type="scientific">Neisseria macacae ATCC 33926</name>
    <dbReference type="NCBI Taxonomy" id="997348"/>
    <lineage>
        <taxon>Bacteria</taxon>
        <taxon>Pseudomonadati</taxon>
        <taxon>Pseudomonadota</taxon>
        <taxon>Betaproteobacteria</taxon>
        <taxon>Neisseriales</taxon>
        <taxon>Neisseriaceae</taxon>
        <taxon>Neisseria</taxon>
    </lineage>
</organism>
<sequence>MCFKFNLSHDMSRDENIILLMIYCLCNIQLHIVAKYFSYGRFIVSAVSCIRAKGRLKPALGGAVSDDLFVCMADSALMGKVFRS</sequence>
<reference evidence="2 3" key="1">
    <citation type="submission" date="2011-05" db="EMBL/GenBank/DDBJ databases">
        <authorList>
            <person name="Muzny D."/>
            <person name="Qin X."/>
            <person name="Deng J."/>
            <person name="Jiang H."/>
            <person name="Liu Y."/>
            <person name="Qu J."/>
            <person name="Song X.-Z."/>
            <person name="Zhang L."/>
            <person name="Thornton R."/>
            <person name="Coyle M."/>
            <person name="Francisco L."/>
            <person name="Jackson L."/>
            <person name="Javaid M."/>
            <person name="Korchina V."/>
            <person name="Kovar C."/>
            <person name="Mata R."/>
            <person name="Mathew T."/>
            <person name="Ngo R."/>
            <person name="Nguyen L."/>
            <person name="Nguyen N."/>
            <person name="Okwuonu G."/>
            <person name="Ongeri F."/>
            <person name="Pham C."/>
            <person name="Simmons D."/>
            <person name="Wilczek-Boney K."/>
            <person name="Hale W."/>
            <person name="Jakkamsetti A."/>
            <person name="Pham P."/>
            <person name="Ruth R."/>
            <person name="San Lucas F."/>
            <person name="Warren J."/>
            <person name="Zhang J."/>
            <person name="Zhao Z."/>
            <person name="Zhou C."/>
            <person name="Zhu D."/>
            <person name="Lee S."/>
            <person name="Bess C."/>
            <person name="Blankenburg K."/>
            <person name="Forbes L."/>
            <person name="Fu Q."/>
            <person name="Gubbala S."/>
            <person name="Hirani K."/>
            <person name="Jayaseelan J.C."/>
            <person name="Lara F."/>
            <person name="Munidasa M."/>
            <person name="Palculict T."/>
            <person name="Patil S."/>
            <person name="Pu L.-L."/>
            <person name="Saada N."/>
            <person name="Tang L."/>
            <person name="Weissenberger G."/>
            <person name="Zhu Y."/>
            <person name="Hemphill L."/>
            <person name="Shang Y."/>
            <person name="Youmans B."/>
            <person name="Ayvaz T."/>
            <person name="Ross M."/>
            <person name="Santibanez J."/>
            <person name="Aqrawi P."/>
            <person name="Gross S."/>
            <person name="Joshi V."/>
            <person name="Fowler G."/>
            <person name="Nazareth L."/>
            <person name="Reid J."/>
            <person name="Worley K."/>
            <person name="Petrosino J."/>
            <person name="Highlander S."/>
            <person name="Gibbs R."/>
        </authorList>
    </citation>
    <scope>NUCLEOTIDE SEQUENCE [LARGE SCALE GENOMIC DNA]</scope>
    <source>
        <strain evidence="2 3">ATCC 33926</strain>
    </source>
</reference>
<gene>
    <name evidence="2" type="ORF">HMPREF9418_1757</name>
</gene>
<dbReference type="EMBL" id="AFQE01000083">
    <property type="protein sequence ID" value="EGQ76661.1"/>
    <property type="molecule type" value="Genomic_DNA"/>
</dbReference>
<feature type="transmembrane region" description="Helical" evidence="1">
    <location>
        <begin position="17"/>
        <end position="37"/>
    </location>
</feature>
<keyword evidence="1" id="KW-0812">Transmembrane</keyword>
<keyword evidence="1" id="KW-1133">Transmembrane helix</keyword>
<accession>A0AA36XK89</accession>
<name>A0AA36XK89_9NEIS</name>
<keyword evidence="1" id="KW-0472">Membrane</keyword>